<dbReference type="Pfam" id="PF06761">
    <property type="entry name" value="IcmF-related"/>
    <property type="match status" value="1"/>
</dbReference>
<dbReference type="CDD" id="cd00882">
    <property type="entry name" value="Ras_like_GTPase"/>
    <property type="match status" value="1"/>
</dbReference>
<sequence>MMRRIWIFLTDRRYWAVMGFVALAVVFYFGAERLELALIWAVAGMALALLLWVVVWLARRGYAKREAQLLGDAISSQAAAEAAAAAADPAAPPERAEVKLLRENMLKAIATIRGSKLGQSSGARALYELPWYMIIGNPAAGKSSAVTNSGLQFPIAEAKVVRGVAGTRDCDWFFTTDGILLDTAGRYSAEEGDRAEWCGFLDLLKKYRKRAPINGIIIAVNVSELRGGNPEASIALARKLRQRVQDLIERLEVFAPVYVLFTKADLLAGFGDFFGRAERSERERAWGATMPYKRKASSQQVLSFFEHSFDELCAGVQELSLANMGRGRREHMAAGVFTFPIEFASLRVSLRAFLATLFEENAFQFKPVFRGYYFTSALQEGVPASDESLRIARRFGLKAAQEPAGEPPAQSGYFLLDLFRKVIFADRDLVSQYASKNKLQLRYAAFFAAVIMLGVSLGGWSWSYLGNRQLVSNVRADLDKIVKLQDRRLDLQSRLEALDILQDRIEQLDTYRRERPWSLRMGLYQGELLERKLREEYFAGAREVMLKPVVGGLEALLAEMNANADQLRPAGRGAAAVGAVGGPLPAVATAAAMATATNAAAATATATAGNAAPTPAGAPVASHEAAQAGRAPTSAEPAPGGAAAPIAAPAAAPLAASSASPRQFLDASPTNVEDAYNALKTYLMLVDKSHAEPSHLNDQMTRYWRGWLEANRGAMPREQLIRSAERLMTFYLGQIGDTSWPRVEPRLALVDQARENLRRVVRGMPARERVYADVRARAATRFPGVTVARIVGEQDQALLAGSHAVAGAFTREAWEKYVNAAFKEAATHELQSADWVLKTASKDDLTLEGSPEQIHKGLVDLYKADYAREWLKFVQGVSVADLNGFNGAVSAMNRLGDPQSSPIAKLLTTIYEQTSWDNPTLMNADMRQARSGAVEWVKNLFSRNAPSGLGGVNVNLQLDQSKLDKPMGPIGREFAGVGKLVSARDKDASLMRSYMEALSKLRSRLNQLKNQGDPGPGARQFMQQTLEGSGSELAEALRYVDEQMLTGMSDSQKQAIRPILVRPLMQTFAVIIGPAEAELNKTWLAQVYEPFQQSLANKYPFAPNSRVEASGAEIAQFFGPDGLIAKFVGTAMGPLVVRRGDVLAARTWADMGIVLQPQVVARFPGWIAPVGAGGVATASAAAQTVFQIQPMPAPGTLEYTVEIDGQQLRYRNTPAQWSNMVHPSPQGAPGARITAVAFDGRSVELFNEPGQFGLKRMIDAAAKKRKEGGVYELRWSNGAITVALDLKITSSPETSGAGAAQPQEQGFRGMRLPETIVGAAK</sequence>
<keyword evidence="2" id="KW-0812">Transmembrane</keyword>
<keyword evidence="8" id="KW-1185">Reference proteome</keyword>
<evidence type="ECO:0000256" key="2">
    <source>
        <dbReference type="SAM" id="Phobius"/>
    </source>
</evidence>
<keyword evidence="2" id="KW-0472">Membrane</keyword>
<feature type="compositionally biased region" description="Low complexity" evidence="1">
    <location>
        <begin position="609"/>
        <end position="621"/>
    </location>
</feature>
<evidence type="ECO:0000313" key="8">
    <source>
        <dbReference type="Proteomes" id="UP000199470"/>
    </source>
</evidence>
<feature type="domain" description="IcmF-related" evidence="4">
    <location>
        <begin position="495"/>
        <end position="915"/>
    </location>
</feature>
<feature type="transmembrane region" description="Helical" evidence="2">
    <location>
        <begin position="443"/>
        <end position="465"/>
    </location>
</feature>
<protein>
    <submittedName>
        <fullName evidence="7">Type VI secretion system protein ImpL</fullName>
    </submittedName>
</protein>
<evidence type="ECO:0000259" key="5">
    <source>
        <dbReference type="Pfam" id="PF14331"/>
    </source>
</evidence>
<name>A0A1I4QRH1_9BURK</name>
<dbReference type="InterPro" id="IPR009612">
    <property type="entry name" value="IcmF-rel"/>
</dbReference>
<evidence type="ECO:0000259" key="6">
    <source>
        <dbReference type="Pfam" id="PF21070"/>
    </source>
</evidence>
<accession>A0A1I4QRH1</accession>
<feature type="compositionally biased region" description="Low complexity" evidence="1">
    <location>
        <begin position="631"/>
        <end position="644"/>
    </location>
</feature>
<dbReference type="InterPro" id="IPR010623">
    <property type="entry name" value="IcmF_C"/>
</dbReference>
<gene>
    <name evidence="7" type="ORF">SAMN02982985_04017</name>
</gene>
<dbReference type="InterPro" id="IPR048677">
    <property type="entry name" value="TssM1_hel"/>
</dbReference>
<reference evidence="7 8" key="1">
    <citation type="submission" date="2016-10" db="EMBL/GenBank/DDBJ databases">
        <authorList>
            <person name="de Groot N.N."/>
        </authorList>
    </citation>
    <scope>NUCLEOTIDE SEQUENCE [LARGE SCALE GENOMIC DNA]</scope>
    <source>
        <strain evidence="7 8">ATCC 43154</strain>
    </source>
</reference>
<organism evidence="7 8">
    <name type="scientific">Rugamonas rubra</name>
    <dbReference type="NCBI Taxonomy" id="758825"/>
    <lineage>
        <taxon>Bacteria</taxon>
        <taxon>Pseudomonadati</taxon>
        <taxon>Pseudomonadota</taxon>
        <taxon>Betaproteobacteria</taxon>
        <taxon>Burkholderiales</taxon>
        <taxon>Oxalobacteraceae</taxon>
        <taxon>Telluria group</taxon>
        <taxon>Rugamonas</taxon>
    </lineage>
</organism>
<feature type="region of interest" description="Disordered" evidence="1">
    <location>
        <begin position="609"/>
        <end position="644"/>
    </location>
</feature>
<dbReference type="InterPro" id="IPR017731">
    <property type="entry name" value="TssM1-like"/>
</dbReference>
<feature type="domain" description="Type VI secretion system IcmF C-terminal" evidence="3">
    <location>
        <begin position="1186"/>
        <end position="1290"/>
    </location>
</feature>
<evidence type="ECO:0000313" key="7">
    <source>
        <dbReference type="EMBL" id="SFM42662.1"/>
    </source>
</evidence>
<dbReference type="PANTHER" id="PTHR36153:SF1">
    <property type="entry name" value="TYPE VI SECRETION SYSTEM COMPONENT TSSM1"/>
    <property type="match status" value="1"/>
</dbReference>
<dbReference type="NCBIfam" id="TIGR03348">
    <property type="entry name" value="VI_IcmF"/>
    <property type="match status" value="1"/>
</dbReference>
<dbReference type="PANTHER" id="PTHR36153">
    <property type="entry name" value="INNER MEMBRANE PROTEIN-RELATED"/>
    <property type="match status" value="1"/>
</dbReference>
<dbReference type="Pfam" id="PF21070">
    <property type="entry name" value="IcmF_helical"/>
    <property type="match status" value="1"/>
</dbReference>
<dbReference type="Pfam" id="PF06744">
    <property type="entry name" value="IcmF_C"/>
    <property type="match status" value="1"/>
</dbReference>
<evidence type="ECO:0000259" key="4">
    <source>
        <dbReference type="Pfam" id="PF06761"/>
    </source>
</evidence>
<dbReference type="InterPro" id="IPR025743">
    <property type="entry name" value="TssM1_N"/>
</dbReference>
<dbReference type="EMBL" id="FOTW01000020">
    <property type="protein sequence ID" value="SFM42662.1"/>
    <property type="molecule type" value="Genomic_DNA"/>
</dbReference>
<proteinExistence type="predicted"/>
<feature type="domain" description="Type VI secretion system component TssM1 N-terminal" evidence="5">
    <location>
        <begin position="191"/>
        <end position="448"/>
    </location>
</feature>
<evidence type="ECO:0000256" key="1">
    <source>
        <dbReference type="SAM" id="MobiDB-lite"/>
    </source>
</evidence>
<dbReference type="SUPFAM" id="SSF52540">
    <property type="entry name" value="P-loop containing nucleoside triphosphate hydrolases"/>
    <property type="match status" value="1"/>
</dbReference>
<evidence type="ECO:0000259" key="3">
    <source>
        <dbReference type="Pfam" id="PF06744"/>
    </source>
</evidence>
<dbReference type="Proteomes" id="UP000199470">
    <property type="component" value="Unassembled WGS sequence"/>
</dbReference>
<dbReference type="InterPro" id="IPR053156">
    <property type="entry name" value="T6SS_TssM-like"/>
</dbReference>
<keyword evidence="2" id="KW-1133">Transmembrane helix</keyword>
<dbReference type="STRING" id="758825.SAMN02982985_04017"/>
<feature type="transmembrane region" description="Helical" evidence="2">
    <location>
        <begin position="37"/>
        <end position="58"/>
    </location>
</feature>
<dbReference type="InterPro" id="IPR027417">
    <property type="entry name" value="P-loop_NTPase"/>
</dbReference>
<feature type="transmembrane region" description="Helical" evidence="2">
    <location>
        <begin position="12"/>
        <end position="31"/>
    </location>
</feature>
<feature type="domain" description="Type VI secretion system component TssM1 helical" evidence="6">
    <location>
        <begin position="1074"/>
        <end position="1160"/>
    </location>
</feature>
<dbReference type="Pfam" id="PF14331">
    <property type="entry name" value="IcmF-related_N"/>
    <property type="match status" value="1"/>
</dbReference>